<accession>A0A2U8WMZ6</accession>
<keyword evidence="3" id="KW-1185">Reference proteome</keyword>
<feature type="region of interest" description="Disordered" evidence="1">
    <location>
        <begin position="90"/>
        <end position="133"/>
    </location>
</feature>
<dbReference type="AlphaFoldDB" id="A0A2U8WMZ6"/>
<evidence type="ECO:0000313" key="2">
    <source>
        <dbReference type="EMBL" id="AWN47644.1"/>
    </source>
</evidence>
<feature type="compositionally biased region" description="Basic and acidic residues" evidence="1">
    <location>
        <begin position="27"/>
        <end position="43"/>
    </location>
</feature>
<organism evidence="2 3">
    <name type="scientific">Methylobacterium terrae</name>
    <dbReference type="NCBI Taxonomy" id="2202827"/>
    <lineage>
        <taxon>Bacteria</taxon>
        <taxon>Pseudomonadati</taxon>
        <taxon>Pseudomonadota</taxon>
        <taxon>Alphaproteobacteria</taxon>
        <taxon>Hyphomicrobiales</taxon>
        <taxon>Methylobacteriaceae</taxon>
        <taxon>Methylobacterium</taxon>
    </lineage>
</organism>
<feature type="compositionally biased region" description="Basic and acidic residues" evidence="1">
    <location>
        <begin position="55"/>
        <end position="65"/>
    </location>
</feature>
<dbReference type="Proteomes" id="UP000245444">
    <property type="component" value="Chromosome"/>
</dbReference>
<feature type="region of interest" description="Disordered" evidence="1">
    <location>
        <begin position="27"/>
        <end position="74"/>
    </location>
</feature>
<dbReference type="KEGG" id="mtea:DK419_16080"/>
<dbReference type="OrthoDB" id="9801152at2"/>
<gene>
    <name evidence="2" type="ORF">DK419_16080</name>
</gene>
<dbReference type="RefSeq" id="WP_109959969.1">
    <property type="nucleotide sequence ID" value="NZ_CP029553.1"/>
</dbReference>
<dbReference type="EMBL" id="CP029553">
    <property type="protein sequence ID" value="AWN47644.1"/>
    <property type="molecule type" value="Genomic_DNA"/>
</dbReference>
<evidence type="ECO:0000313" key="3">
    <source>
        <dbReference type="Proteomes" id="UP000245444"/>
    </source>
</evidence>
<name>A0A2U8WMZ6_9HYPH</name>
<evidence type="ECO:0008006" key="4">
    <source>
        <dbReference type="Google" id="ProtNLM"/>
    </source>
</evidence>
<protein>
    <recommendedName>
        <fullName evidence="4">HK97 gp10 family phage protein</fullName>
    </recommendedName>
</protein>
<reference evidence="2 3" key="1">
    <citation type="submission" date="2018-05" db="EMBL/GenBank/DDBJ databases">
        <title>Complete Genome Sequence of Methylobacterium sp. 17Sr1-28.</title>
        <authorList>
            <person name="Srinivasan S."/>
        </authorList>
    </citation>
    <scope>NUCLEOTIDE SEQUENCE [LARGE SCALE GENOMIC DNA]</scope>
    <source>
        <strain evidence="2 3">17Sr1-28</strain>
    </source>
</reference>
<proteinExistence type="predicted"/>
<sequence>MIGGKVGNMALFLAQLAHNESRLKHAAQKRAEEEAQRAVDEMQARVPEQSGTARESIRWEPRPEGGARVLAGGPETTKADYDYIRALEYGRAPTGSEDSHGQRPQPFFRPVEEETRRHGANRIGRGLADDMKD</sequence>
<evidence type="ECO:0000256" key="1">
    <source>
        <dbReference type="SAM" id="MobiDB-lite"/>
    </source>
</evidence>